<dbReference type="STRING" id="1291764.GCA_001311235_02680"/>
<dbReference type="InterPro" id="IPR041380">
    <property type="entry name" value="Acetyltransf_17"/>
</dbReference>
<dbReference type="InterPro" id="IPR016181">
    <property type="entry name" value="Acyl_CoA_acyltransferase"/>
</dbReference>
<keyword evidence="2" id="KW-0808">Transferase</keyword>
<dbReference type="AlphaFoldDB" id="A0A2A5RLG9"/>
<dbReference type="GO" id="GO:0030649">
    <property type="term" value="P:aminoglycoside antibiotic catabolic process"/>
    <property type="evidence" value="ECO:0007669"/>
    <property type="project" value="TreeGrafter"/>
</dbReference>
<dbReference type="SUPFAM" id="SSF55729">
    <property type="entry name" value="Acyl-CoA N-acyltransferases (Nat)"/>
    <property type="match status" value="1"/>
</dbReference>
<comment type="caution">
    <text evidence="2">The sequence shown here is derived from an EMBL/GenBank/DDBJ whole genome shotgun (WGS) entry which is preliminary data.</text>
</comment>
<reference evidence="2 3" key="1">
    <citation type="submission" date="2014-12" db="EMBL/GenBank/DDBJ databases">
        <title>Draft genome sequences of 10 type strains of Lactococcus.</title>
        <authorList>
            <person name="Sun Z."/>
            <person name="Zhong Z."/>
            <person name="Liu W."/>
            <person name="Zhang W."/>
            <person name="Zhang H."/>
        </authorList>
    </citation>
    <scope>NUCLEOTIDE SEQUENCE [LARGE SCALE GENOMIC DNA]</scope>
    <source>
        <strain evidence="2 3">JCM 16395</strain>
    </source>
</reference>
<dbReference type="InterPro" id="IPR051554">
    <property type="entry name" value="Acetyltransferase_Eis"/>
</dbReference>
<evidence type="ECO:0000259" key="1">
    <source>
        <dbReference type="Pfam" id="PF17668"/>
    </source>
</evidence>
<name>A0A2A5RLG9_9LACT</name>
<feature type="domain" description="Eis-like acetyltransferase" evidence="1">
    <location>
        <begin position="169"/>
        <end position="274"/>
    </location>
</feature>
<dbReference type="EMBL" id="JXJU01000005">
    <property type="protein sequence ID" value="PCS00146.1"/>
    <property type="molecule type" value="Genomic_DNA"/>
</dbReference>
<keyword evidence="3" id="KW-1185">Reference proteome</keyword>
<dbReference type="Pfam" id="PF13527">
    <property type="entry name" value="Acetyltransf_9"/>
    <property type="match status" value="1"/>
</dbReference>
<dbReference type="PANTHER" id="PTHR37817">
    <property type="entry name" value="N-ACETYLTRANSFERASE EIS"/>
    <property type="match status" value="1"/>
</dbReference>
<protein>
    <submittedName>
        <fullName evidence="2">Acetyltransferase</fullName>
    </submittedName>
</protein>
<gene>
    <name evidence="2" type="ORF">RT41_GL001457</name>
</gene>
<dbReference type="Gene3D" id="3.30.1050.10">
    <property type="entry name" value="SCP2 sterol-binding domain"/>
    <property type="match status" value="1"/>
</dbReference>
<dbReference type="OrthoDB" id="9768284at2"/>
<dbReference type="RefSeq" id="WP_096817934.1">
    <property type="nucleotide sequence ID" value="NZ_JXJU01000005.1"/>
</dbReference>
<dbReference type="InterPro" id="IPR036527">
    <property type="entry name" value="SCP2_sterol-bd_dom_sf"/>
</dbReference>
<dbReference type="Pfam" id="PF17668">
    <property type="entry name" value="Acetyltransf_17"/>
    <property type="match status" value="1"/>
</dbReference>
<dbReference type="Gene3D" id="3.40.630.30">
    <property type="match status" value="2"/>
</dbReference>
<dbReference type="Proteomes" id="UP000218181">
    <property type="component" value="Unassembled WGS sequence"/>
</dbReference>
<dbReference type="GO" id="GO:0034069">
    <property type="term" value="F:aminoglycoside N-acetyltransferase activity"/>
    <property type="evidence" value="ECO:0007669"/>
    <property type="project" value="TreeGrafter"/>
</dbReference>
<organism evidence="2 3">
    <name type="scientific">Lactococcus fujiensis JCM 16395</name>
    <dbReference type="NCBI Taxonomy" id="1291764"/>
    <lineage>
        <taxon>Bacteria</taxon>
        <taxon>Bacillati</taxon>
        <taxon>Bacillota</taxon>
        <taxon>Bacilli</taxon>
        <taxon>Lactobacillales</taxon>
        <taxon>Streptococcaceae</taxon>
        <taxon>Lactococcus</taxon>
    </lineage>
</organism>
<evidence type="ECO:0000313" key="2">
    <source>
        <dbReference type="EMBL" id="PCS00146.1"/>
    </source>
</evidence>
<proteinExistence type="predicted"/>
<accession>A0A2A5RLG9</accession>
<dbReference type="PANTHER" id="PTHR37817:SF1">
    <property type="entry name" value="N-ACETYLTRANSFERASE EIS"/>
    <property type="match status" value="1"/>
</dbReference>
<evidence type="ECO:0000313" key="3">
    <source>
        <dbReference type="Proteomes" id="UP000218181"/>
    </source>
</evidence>
<sequence>MNTNTKNRNELLELAKYAFHKPVTGGDEAFFALLEFAKAYQHMEENQLTSMVIDIPFDVFWKNEKLKMSGIGYVASYPEFRGNGAIRNLMTKLLQDEYKKGTALSYLAPFSYTFYEKFGYAYSFDRKVYELPAENFPSGRKTDGKIRRVTLAEGLEQLELIHSQAENEGSMSRAPHVWEYYFHYKSKPNFAIYEENGRPMGYLIYEFKGSTFVIRELISLSKNAKDAIYRFIASHASGFDKMSWVTTPRERFEYDVQEPAALTITQEPYMMARIINLDEFIKVNGEPDFAVEIIDEQIPENNRIFGSGQPVKMTIGAFTAEILRKNGAILREYF</sequence>